<dbReference type="GO" id="GO:0005634">
    <property type="term" value="C:nucleus"/>
    <property type="evidence" value="ECO:0007669"/>
    <property type="project" value="TreeGrafter"/>
</dbReference>
<evidence type="ECO:0000313" key="3">
    <source>
        <dbReference type="EMBL" id="KXS17963.1"/>
    </source>
</evidence>
<feature type="compositionally biased region" description="Polar residues" evidence="1">
    <location>
        <begin position="93"/>
        <end position="108"/>
    </location>
</feature>
<dbReference type="SMART" id="SM01343">
    <property type="entry name" value="FATC"/>
    <property type="match status" value="1"/>
</dbReference>
<feature type="compositionally biased region" description="Acidic residues" evidence="1">
    <location>
        <begin position="124"/>
        <end position="134"/>
    </location>
</feature>
<evidence type="ECO:0000256" key="1">
    <source>
        <dbReference type="SAM" id="MobiDB-lite"/>
    </source>
</evidence>
<reference evidence="3 4" key="1">
    <citation type="journal article" date="2015" name="Genome Biol. Evol.">
        <title>Phylogenomic analyses indicate that early fungi evolved digesting cell walls of algal ancestors of land plants.</title>
        <authorList>
            <person name="Chang Y."/>
            <person name="Wang S."/>
            <person name="Sekimoto S."/>
            <person name="Aerts A.L."/>
            <person name="Choi C."/>
            <person name="Clum A."/>
            <person name="LaButti K.M."/>
            <person name="Lindquist E.A."/>
            <person name="Yee Ngan C."/>
            <person name="Ohm R.A."/>
            <person name="Salamov A.A."/>
            <person name="Grigoriev I.V."/>
            <person name="Spatafora J.W."/>
            <person name="Berbee M.L."/>
        </authorList>
    </citation>
    <scope>NUCLEOTIDE SEQUENCE [LARGE SCALE GENOMIC DNA]</scope>
    <source>
        <strain evidence="3 4">JEL478</strain>
    </source>
</reference>
<feature type="region of interest" description="Disordered" evidence="1">
    <location>
        <begin position="90"/>
        <end position="198"/>
    </location>
</feature>
<dbReference type="OrthoDB" id="2161470at2759"/>
<proteinExistence type="predicted"/>
<gene>
    <name evidence="3" type="ORF">M427DRAFT_236218</name>
</gene>
<protein>
    <recommendedName>
        <fullName evidence="2">FATC domain-containing protein</fullName>
    </recommendedName>
</protein>
<dbReference type="Proteomes" id="UP000070544">
    <property type="component" value="Unassembled WGS sequence"/>
</dbReference>
<organism evidence="3 4">
    <name type="scientific">Gonapodya prolifera (strain JEL478)</name>
    <name type="common">Monoblepharis prolifera</name>
    <dbReference type="NCBI Taxonomy" id="1344416"/>
    <lineage>
        <taxon>Eukaryota</taxon>
        <taxon>Fungi</taxon>
        <taxon>Fungi incertae sedis</taxon>
        <taxon>Chytridiomycota</taxon>
        <taxon>Chytridiomycota incertae sedis</taxon>
        <taxon>Monoblepharidomycetes</taxon>
        <taxon>Monoblepharidales</taxon>
        <taxon>Gonapodyaceae</taxon>
        <taxon>Gonapodya</taxon>
    </lineage>
</organism>
<name>A0A139AN66_GONPJ</name>
<sequence>MMLDFQPLLNAIYRISSALHDSAEDVSVKVQSLNTLYNETIAKTNQLFYLLKNLLDGDMLESPTSIEGIVSDLLTGFEGVGNRLREIVEDESSGIQDDGIQSYSQASSQHDEHSNAENATVDQDVGEDEDDENLDSAHSQEPKGSDSNLQSDTALQPSNVKEEKDTIPPAWTDDDERENDREKLSQRPHIERTRKRAPHLLAEARKAYAVHVLRRVRRKLEGRDPHDDRKSSVEEQVAYIIDEATSVANLARMYEGWTGWI</sequence>
<dbReference type="GO" id="GO:0004674">
    <property type="term" value="F:protein serine/threonine kinase activity"/>
    <property type="evidence" value="ECO:0007669"/>
    <property type="project" value="TreeGrafter"/>
</dbReference>
<dbReference type="Pfam" id="PF02260">
    <property type="entry name" value="FATC"/>
    <property type="match status" value="1"/>
</dbReference>
<evidence type="ECO:0000259" key="2">
    <source>
        <dbReference type="PROSITE" id="PS51190"/>
    </source>
</evidence>
<dbReference type="InterPro" id="IPR050517">
    <property type="entry name" value="DDR_Repair_Kinase"/>
</dbReference>
<keyword evidence="4" id="KW-1185">Reference proteome</keyword>
<dbReference type="STRING" id="1344416.A0A139AN66"/>
<dbReference type="EMBL" id="KQ965744">
    <property type="protein sequence ID" value="KXS17963.1"/>
    <property type="molecule type" value="Genomic_DNA"/>
</dbReference>
<accession>A0A139AN66</accession>
<feature type="domain" description="FATC" evidence="2">
    <location>
        <begin position="229"/>
        <end position="261"/>
    </location>
</feature>
<dbReference type="PANTHER" id="PTHR11139">
    <property type="entry name" value="ATAXIA TELANGIECTASIA MUTATED ATM -RELATED"/>
    <property type="match status" value="1"/>
</dbReference>
<feature type="compositionally biased region" description="Basic and acidic residues" evidence="1">
    <location>
        <begin position="178"/>
        <end position="191"/>
    </location>
</feature>
<dbReference type="InterPro" id="IPR003152">
    <property type="entry name" value="FATC_dom"/>
</dbReference>
<feature type="compositionally biased region" description="Polar residues" evidence="1">
    <location>
        <begin position="145"/>
        <end position="159"/>
    </location>
</feature>
<evidence type="ECO:0000313" key="4">
    <source>
        <dbReference type="Proteomes" id="UP000070544"/>
    </source>
</evidence>
<dbReference type="AlphaFoldDB" id="A0A139AN66"/>
<dbReference type="PROSITE" id="PS51190">
    <property type="entry name" value="FATC"/>
    <property type="match status" value="1"/>
</dbReference>